<protein>
    <submittedName>
        <fullName evidence="3">Gb/AAD55473.1</fullName>
    </submittedName>
</protein>
<sequence length="124" mass="13480">MSELSGIHHVSVLVADLERSLEFYGGLLGLAIDGSRPDIGFPGAWLQVGDQQIHLLQLPDPDPLKDRPAHAGRDRHAAFSVTDLQVLEGRLSAAEISFTRSRSGRRAVFCRDPDGNGIELVEVV</sequence>
<reference evidence="3" key="1">
    <citation type="submission" date="2018-06" db="EMBL/GenBank/DDBJ databases">
        <authorList>
            <person name="Zhirakovskaya E."/>
        </authorList>
    </citation>
    <scope>NUCLEOTIDE SEQUENCE</scope>
</reference>
<evidence type="ECO:0000313" key="3">
    <source>
        <dbReference type="EMBL" id="VAW76086.1"/>
    </source>
</evidence>
<dbReference type="GO" id="GO:0046872">
    <property type="term" value="F:metal ion binding"/>
    <property type="evidence" value="ECO:0007669"/>
    <property type="project" value="UniProtKB-KW"/>
</dbReference>
<dbReference type="PANTHER" id="PTHR21366:SF22">
    <property type="entry name" value="VOC DOMAIN-CONTAINING PROTEIN"/>
    <property type="match status" value="1"/>
</dbReference>
<dbReference type="InterPro" id="IPR050383">
    <property type="entry name" value="GlyoxalaseI/FosfomycinResist"/>
</dbReference>
<dbReference type="InterPro" id="IPR004360">
    <property type="entry name" value="Glyas_Fos-R_dOase_dom"/>
</dbReference>
<dbReference type="EMBL" id="UOFN01000055">
    <property type="protein sequence ID" value="VAW76086.1"/>
    <property type="molecule type" value="Genomic_DNA"/>
</dbReference>
<dbReference type="AlphaFoldDB" id="A0A3B0Z5W3"/>
<gene>
    <name evidence="3" type="ORF">MNBD_GAMMA15-1629</name>
</gene>
<name>A0A3B0Z5W3_9ZZZZ</name>
<feature type="domain" description="VOC" evidence="2">
    <location>
        <begin position="6"/>
        <end position="123"/>
    </location>
</feature>
<dbReference type="PROSITE" id="PS51819">
    <property type="entry name" value="VOC"/>
    <property type="match status" value="1"/>
</dbReference>
<evidence type="ECO:0000259" key="2">
    <source>
        <dbReference type="PROSITE" id="PS51819"/>
    </source>
</evidence>
<accession>A0A3B0Z5W3</accession>
<dbReference type="CDD" id="cd07245">
    <property type="entry name" value="VOC_like"/>
    <property type="match status" value="1"/>
</dbReference>
<dbReference type="InterPro" id="IPR018146">
    <property type="entry name" value="Glyoxalase_1_CS"/>
</dbReference>
<proteinExistence type="predicted"/>
<dbReference type="InterPro" id="IPR029068">
    <property type="entry name" value="Glyas_Bleomycin-R_OHBP_Dase"/>
</dbReference>
<organism evidence="3">
    <name type="scientific">hydrothermal vent metagenome</name>
    <dbReference type="NCBI Taxonomy" id="652676"/>
    <lineage>
        <taxon>unclassified sequences</taxon>
        <taxon>metagenomes</taxon>
        <taxon>ecological metagenomes</taxon>
    </lineage>
</organism>
<evidence type="ECO:0000256" key="1">
    <source>
        <dbReference type="ARBA" id="ARBA00022723"/>
    </source>
</evidence>
<dbReference type="SUPFAM" id="SSF54593">
    <property type="entry name" value="Glyoxalase/Bleomycin resistance protein/Dihydroxybiphenyl dioxygenase"/>
    <property type="match status" value="1"/>
</dbReference>
<keyword evidence="1" id="KW-0479">Metal-binding</keyword>
<dbReference type="Gene3D" id="3.10.180.10">
    <property type="entry name" value="2,3-Dihydroxybiphenyl 1,2-Dioxygenase, domain 1"/>
    <property type="match status" value="1"/>
</dbReference>
<dbReference type="PANTHER" id="PTHR21366">
    <property type="entry name" value="GLYOXALASE FAMILY PROTEIN"/>
    <property type="match status" value="1"/>
</dbReference>
<dbReference type="GO" id="GO:0004462">
    <property type="term" value="F:lactoylglutathione lyase activity"/>
    <property type="evidence" value="ECO:0007669"/>
    <property type="project" value="InterPro"/>
</dbReference>
<dbReference type="InterPro" id="IPR037523">
    <property type="entry name" value="VOC_core"/>
</dbReference>
<dbReference type="Pfam" id="PF00903">
    <property type="entry name" value="Glyoxalase"/>
    <property type="match status" value="1"/>
</dbReference>
<dbReference type="PROSITE" id="PS00934">
    <property type="entry name" value="GLYOXALASE_I_1"/>
    <property type="match status" value="1"/>
</dbReference>